<dbReference type="InterPro" id="IPR010679">
    <property type="entry name" value="DUF1254"/>
</dbReference>
<dbReference type="EMBL" id="CP063362">
    <property type="protein sequence ID" value="QRG04657.1"/>
    <property type="molecule type" value="Genomic_DNA"/>
</dbReference>
<evidence type="ECO:0000256" key="1">
    <source>
        <dbReference type="SAM" id="SignalP"/>
    </source>
</evidence>
<dbReference type="Gene3D" id="2.60.40.1610">
    <property type="entry name" value="Domain of unknown function DUF1254"/>
    <property type="match status" value="1"/>
</dbReference>
<evidence type="ECO:0000313" key="5">
    <source>
        <dbReference type="Proteomes" id="UP000596427"/>
    </source>
</evidence>
<evidence type="ECO:0000259" key="3">
    <source>
        <dbReference type="Pfam" id="PF06863"/>
    </source>
</evidence>
<dbReference type="Gene3D" id="2.60.120.600">
    <property type="entry name" value="Domain of unknown function DUF1214, C-terminal domain"/>
    <property type="match status" value="1"/>
</dbReference>
<keyword evidence="1" id="KW-0732">Signal</keyword>
<protein>
    <submittedName>
        <fullName evidence="4">DUF1254 domain-containing protein</fullName>
    </submittedName>
</protein>
<feature type="domain" description="DUF1254" evidence="3">
    <location>
        <begin position="73"/>
        <end position="204"/>
    </location>
</feature>
<feature type="signal peptide" evidence="1">
    <location>
        <begin position="1"/>
        <end position="27"/>
    </location>
</feature>
<gene>
    <name evidence="4" type="ORF">EZH22_15895</name>
</gene>
<accession>A0A974SGS9</accession>
<dbReference type="InterPro" id="IPR037049">
    <property type="entry name" value="DUF1214_C_sf"/>
</dbReference>
<evidence type="ECO:0000313" key="4">
    <source>
        <dbReference type="EMBL" id="QRG04657.1"/>
    </source>
</evidence>
<dbReference type="InterPro" id="IPR037050">
    <property type="entry name" value="DUF1254_sf"/>
</dbReference>
<organism evidence="4 5">
    <name type="scientific">Xanthobacter dioxanivorans</name>
    <dbReference type="NCBI Taxonomy" id="2528964"/>
    <lineage>
        <taxon>Bacteria</taxon>
        <taxon>Pseudomonadati</taxon>
        <taxon>Pseudomonadota</taxon>
        <taxon>Alphaproteobacteria</taxon>
        <taxon>Hyphomicrobiales</taxon>
        <taxon>Xanthobacteraceae</taxon>
        <taxon>Xanthobacter</taxon>
    </lineage>
</organism>
<dbReference type="Gene3D" id="1.10.3360.10">
    <property type="entry name" value="VPA0735-like domain"/>
    <property type="match status" value="1"/>
</dbReference>
<dbReference type="PANTHER" id="PTHR36509">
    <property type="entry name" value="BLL3101 PROTEIN"/>
    <property type="match status" value="1"/>
</dbReference>
<reference evidence="4 5" key="1">
    <citation type="submission" date="2020-10" db="EMBL/GenBank/DDBJ databases">
        <title>Degradation of 1,4-Dioxane by Xanthobacter sp. YN2, via a Novel Group-2 Soluble Di-Iron Monooxygenase.</title>
        <authorList>
            <person name="Ma F."/>
            <person name="Wang Y."/>
            <person name="Yang J."/>
            <person name="Guo H."/>
            <person name="Su D."/>
            <person name="Yu L."/>
        </authorList>
    </citation>
    <scope>NUCLEOTIDE SEQUENCE [LARGE SCALE GENOMIC DNA]</scope>
    <source>
        <strain evidence="4 5">YN2</strain>
    </source>
</reference>
<dbReference type="PANTHER" id="PTHR36509:SF2">
    <property type="entry name" value="BLL3101 PROTEIN"/>
    <property type="match status" value="1"/>
</dbReference>
<keyword evidence="5" id="KW-1185">Reference proteome</keyword>
<dbReference type="Pfam" id="PF06863">
    <property type="entry name" value="DUF1254"/>
    <property type="match status" value="1"/>
</dbReference>
<dbReference type="Proteomes" id="UP000596427">
    <property type="component" value="Chromosome"/>
</dbReference>
<evidence type="ECO:0000259" key="2">
    <source>
        <dbReference type="Pfam" id="PF06742"/>
    </source>
</evidence>
<sequence length="473" mass="52574">MTRRFPVEAARFAIVALLMAQPVTTNAQAPATNDVRTIAKEAVIYGFPLVDNYRVLHSYFVDAKNPEFKAPWNTLYNVARVFTPDDKAIQTPNSDTPYSFLGADLRVEPLVLSVPDVEKDRYYSLQFIDLYTYNFAYVGSRATGNAAGNFLLAGRGWKGEKPAGIKEVIRSETDFAFVLYRTQLKGPGDIENVRKTQAEYKVQPLSTFLAQPAPAPAPKVDFFKPLTAEEERTSLRFFDELNFILQFAPPHPSEVELRARLATIGIVPGKPFDADQTSAEVRQAVSEGMADAWKALADFKAQLIDTGKRTSADGFGNREFLNGDYLGRMASAAFGIYGNSKEEAIYPAYFVDSEGRSLDGTKHRYTLRFGPGALPPVNAFWSLTMYELPASLLVANPLKRYLINSAMLPGLKRDADDGITLYLQHESPGKDVESNWLPAPAGPFWATMRLYWPQPAALDGKWKAPLLERAAQN</sequence>
<dbReference type="InterPro" id="IPR010621">
    <property type="entry name" value="DUF1214"/>
</dbReference>
<dbReference type="AlphaFoldDB" id="A0A974SGS9"/>
<proteinExistence type="predicted"/>
<name>A0A974SGS9_9HYPH</name>
<feature type="domain" description="DUF1214" evidence="2">
    <location>
        <begin position="343"/>
        <end position="454"/>
    </location>
</feature>
<dbReference type="Pfam" id="PF06742">
    <property type="entry name" value="DUF1214"/>
    <property type="match status" value="1"/>
</dbReference>
<feature type="chain" id="PRO_5038112181" evidence="1">
    <location>
        <begin position="28"/>
        <end position="473"/>
    </location>
</feature>
<dbReference type="KEGG" id="xdi:EZH22_15895"/>
<dbReference type="SUPFAM" id="SSF160935">
    <property type="entry name" value="VPA0735-like"/>
    <property type="match status" value="1"/>
</dbReference>